<evidence type="ECO:0000313" key="3">
    <source>
        <dbReference type="Proteomes" id="UP001484239"/>
    </source>
</evidence>
<evidence type="ECO:0000313" key="2">
    <source>
        <dbReference type="EMBL" id="MEK9500751.1"/>
    </source>
</evidence>
<dbReference type="PROSITE" id="PS51257">
    <property type="entry name" value="PROKAR_LIPOPROTEIN"/>
    <property type="match status" value="1"/>
</dbReference>
<feature type="chain" id="PRO_5046041931" evidence="1">
    <location>
        <begin position="20"/>
        <end position="209"/>
    </location>
</feature>
<keyword evidence="1" id="KW-0732">Signal</keyword>
<reference evidence="2 3" key="1">
    <citation type="submission" date="2024-02" db="EMBL/GenBank/DDBJ databases">
        <title>A novel Gemmatimonadota bacterium.</title>
        <authorList>
            <person name="Du Z.-J."/>
            <person name="Ye Y.-Q."/>
        </authorList>
    </citation>
    <scope>NUCLEOTIDE SEQUENCE [LARGE SCALE GENOMIC DNA]</scope>
    <source>
        <strain evidence="2 3">DH-20</strain>
    </source>
</reference>
<protein>
    <submittedName>
        <fullName evidence="2">DUF4382 domain-containing protein</fullName>
    </submittedName>
</protein>
<dbReference type="Proteomes" id="UP001484239">
    <property type="component" value="Unassembled WGS sequence"/>
</dbReference>
<name>A0ABU9E8B5_9BACT</name>
<gene>
    <name evidence="2" type="ORF">WI372_07170</name>
</gene>
<dbReference type="EMBL" id="JBBHLI010000003">
    <property type="protein sequence ID" value="MEK9500751.1"/>
    <property type="molecule type" value="Genomic_DNA"/>
</dbReference>
<comment type="caution">
    <text evidence="2">The sequence shown here is derived from an EMBL/GenBank/DDBJ whole genome shotgun (WGS) entry which is preliminary data.</text>
</comment>
<dbReference type="RefSeq" id="WP_405279758.1">
    <property type="nucleotide sequence ID" value="NZ_JBBHLI010000003.1"/>
</dbReference>
<sequence length="209" mass="21806">MTSKSLFSFTALATASLLAMGCGDDDPVAVDDTGVVTATLVDSPDTPSSSNGVVDARRFDQVQAAFDGTFRGTTLVEIYSPADEQWFAVTGTSTTQLALGSSDWAELGSSSMIEAGSYTRVRLTITGGEAVIEAGATLGGVQIGADVTLALGGSQDVVIEKDVAFTVQANATTDLVIDLNSEMWVTEENVDEEEVTEDEMEEAARVDAN</sequence>
<accession>A0ABU9E8B5</accession>
<organism evidence="2 3">
    <name type="scientific">Gaopeijia maritima</name>
    <dbReference type="NCBI Taxonomy" id="3119007"/>
    <lineage>
        <taxon>Bacteria</taxon>
        <taxon>Pseudomonadati</taxon>
        <taxon>Gemmatimonadota</taxon>
        <taxon>Longimicrobiia</taxon>
        <taxon>Gaopeijiales</taxon>
        <taxon>Gaopeijiaceae</taxon>
        <taxon>Gaopeijia</taxon>
    </lineage>
</organism>
<evidence type="ECO:0000256" key="1">
    <source>
        <dbReference type="SAM" id="SignalP"/>
    </source>
</evidence>
<keyword evidence="3" id="KW-1185">Reference proteome</keyword>
<feature type="signal peptide" evidence="1">
    <location>
        <begin position="1"/>
        <end position="19"/>
    </location>
</feature>
<proteinExistence type="predicted"/>